<dbReference type="Proteomes" id="UP000070433">
    <property type="component" value="Chromosome"/>
</dbReference>
<keyword evidence="2" id="KW-1185">Reference proteome</keyword>
<dbReference type="EMBL" id="CP010951">
    <property type="protein sequence ID" value="AMO22474.1"/>
    <property type="molecule type" value="Genomic_DNA"/>
</dbReference>
<dbReference type="InterPro" id="IPR029045">
    <property type="entry name" value="ClpP/crotonase-like_dom_sf"/>
</dbReference>
<accession>A0A127JR22</accession>
<dbReference type="AlphaFoldDB" id="A0A127JR22"/>
<name>A0A127JR22_9BURK</name>
<protein>
    <submittedName>
        <fullName evidence="1">Uncharacterized protein</fullName>
    </submittedName>
</protein>
<gene>
    <name evidence="1" type="ORF">UC35_05670</name>
</gene>
<proteinExistence type="predicted"/>
<dbReference type="SUPFAM" id="SSF52096">
    <property type="entry name" value="ClpP/crotonase"/>
    <property type="match status" value="1"/>
</dbReference>
<evidence type="ECO:0000313" key="1">
    <source>
        <dbReference type="EMBL" id="AMO22474.1"/>
    </source>
</evidence>
<organism evidence="1 2">
    <name type="scientific">Ramlibacter tataouinensis</name>
    <dbReference type="NCBI Taxonomy" id="94132"/>
    <lineage>
        <taxon>Bacteria</taxon>
        <taxon>Pseudomonadati</taxon>
        <taxon>Pseudomonadota</taxon>
        <taxon>Betaproteobacteria</taxon>
        <taxon>Burkholderiales</taxon>
        <taxon>Comamonadaceae</taxon>
        <taxon>Ramlibacter</taxon>
    </lineage>
</organism>
<evidence type="ECO:0000313" key="2">
    <source>
        <dbReference type="Proteomes" id="UP000070433"/>
    </source>
</evidence>
<sequence length="67" mass="6773">MPARAAGASSGLSSLGVFVTGGLSATLAAYAGLSLAKALTILGDEFDPDEVCAWGLVFVNPLARYLQ</sequence>
<reference evidence="1 2" key="1">
    <citation type="journal article" date="2014" name="Int. J. Syst. Evol. Microbiol.">
        <title>Ramlibacter solisilvae sp. nov., isolated from forest soil, and emended description of the genus Ramlibacter.</title>
        <authorList>
            <person name="Lee H.J."/>
            <person name="Lee S.H."/>
            <person name="Lee S.S."/>
            <person name="Lee J.S."/>
            <person name="Kim Y."/>
            <person name="Kim S.C."/>
            <person name="Jeon C.O."/>
        </authorList>
    </citation>
    <scope>NUCLEOTIDE SEQUENCE [LARGE SCALE GENOMIC DNA]</scope>
    <source>
        <strain evidence="1 2">5-10</strain>
    </source>
</reference>